<dbReference type="Pfam" id="PF00137">
    <property type="entry name" value="ATP-synt_C"/>
    <property type="match status" value="2"/>
</dbReference>
<keyword evidence="5 8" id="KW-1133">Transmembrane helix</keyword>
<accession>A0A9D8KE55</accession>
<dbReference type="NCBIfam" id="NF005124">
    <property type="entry name" value="PRK06558.1"/>
    <property type="match status" value="1"/>
</dbReference>
<dbReference type="Gene3D" id="1.20.120.610">
    <property type="entry name" value="lithium bound rotor ring of v- atpase"/>
    <property type="match status" value="1"/>
</dbReference>
<dbReference type="InterPro" id="IPR035921">
    <property type="entry name" value="F/V-ATP_Csub_sf"/>
</dbReference>
<evidence type="ECO:0000256" key="4">
    <source>
        <dbReference type="ARBA" id="ARBA00022692"/>
    </source>
</evidence>
<feature type="transmembrane region" description="Helical" evidence="8">
    <location>
        <begin position="52"/>
        <end position="77"/>
    </location>
</feature>
<dbReference type="InterPro" id="IPR002379">
    <property type="entry name" value="ATPase_proteolipid_c-like_dom"/>
</dbReference>
<keyword evidence="3" id="KW-0813">Transport</keyword>
<comment type="subcellular location">
    <subcellularLocation>
        <location evidence="1">Membrane</location>
        <topology evidence="1">Multi-pass membrane protein</topology>
    </subcellularLocation>
</comment>
<evidence type="ECO:0000256" key="5">
    <source>
        <dbReference type="ARBA" id="ARBA00022989"/>
    </source>
</evidence>
<feature type="domain" description="V-ATPase proteolipid subunit C-like" evidence="9">
    <location>
        <begin position="101"/>
        <end position="159"/>
    </location>
</feature>
<dbReference type="GO" id="GO:0015078">
    <property type="term" value="F:proton transmembrane transporter activity"/>
    <property type="evidence" value="ECO:0007669"/>
    <property type="project" value="InterPro"/>
</dbReference>
<feature type="domain" description="V-ATPase proteolipid subunit C-like" evidence="9">
    <location>
        <begin position="14"/>
        <end position="73"/>
    </location>
</feature>
<evidence type="ECO:0000256" key="7">
    <source>
        <dbReference type="ARBA" id="ARBA00023136"/>
    </source>
</evidence>
<comment type="similarity">
    <text evidence="2">Belongs to the V-ATPase proteolipid subunit family.</text>
</comment>
<reference evidence="10" key="2">
    <citation type="submission" date="2021-01" db="EMBL/GenBank/DDBJ databases">
        <authorList>
            <person name="Hahn C.R."/>
            <person name="Youssef N.H."/>
            <person name="Elshahed M."/>
        </authorList>
    </citation>
    <scope>NUCLEOTIDE SEQUENCE</scope>
    <source>
        <strain evidence="10">Zod_Metabat.24</strain>
    </source>
</reference>
<evidence type="ECO:0000259" key="9">
    <source>
        <dbReference type="Pfam" id="PF00137"/>
    </source>
</evidence>
<reference evidence="10" key="1">
    <citation type="journal article" date="2021" name="Environ. Microbiol.">
        <title>Genomic characterization of three novel Desulfobacterota classes expand the metabolic and phylogenetic diversity of the phylum.</title>
        <authorList>
            <person name="Murphy C.L."/>
            <person name="Biggerstaff J."/>
            <person name="Eichhorn A."/>
            <person name="Ewing E."/>
            <person name="Shahan R."/>
            <person name="Soriano D."/>
            <person name="Stewart S."/>
            <person name="VanMol K."/>
            <person name="Walker R."/>
            <person name="Walters P."/>
            <person name="Elshahed M.S."/>
            <person name="Youssef N.H."/>
        </authorList>
    </citation>
    <scope>NUCLEOTIDE SEQUENCE</scope>
    <source>
        <strain evidence="10">Zod_Metabat.24</strain>
    </source>
</reference>
<evidence type="ECO:0000313" key="10">
    <source>
        <dbReference type="EMBL" id="MBN1572610.1"/>
    </source>
</evidence>
<dbReference type="EMBL" id="JAFGIX010000026">
    <property type="protein sequence ID" value="MBN1572610.1"/>
    <property type="molecule type" value="Genomic_DNA"/>
</dbReference>
<feature type="transmembrane region" description="Helical" evidence="8">
    <location>
        <begin position="138"/>
        <end position="160"/>
    </location>
</feature>
<keyword evidence="6" id="KW-0406">Ion transport</keyword>
<dbReference type="SUPFAM" id="SSF81333">
    <property type="entry name" value="F1F0 ATP synthase subunit C"/>
    <property type="match status" value="2"/>
</dbReference>
<feature type="transmembrane region" description="Helical" evidence="8">
    <location>
        <begin position="12"/>
        <end position="31"/>
    </location>
</feature>
<evidence type="ECO:0000256" key="2">
    <source>
        <dbReference type="ARBA" id="ARBA00007296"/>
    </source>
</evidence>
<dbReference type="PANTHER" id="PTHR10263">
    <property type="entry name" value="V-TYPE PROTON ATPASE PROTEOLIPID SUBUNIT"/>
    <property type="match status" value="1"/>
</dbReference>
<proteinExistence type="inferred from homology"/>
<evidence type="ECO:0000313" key="11">
    <source>
        <dbReference type="Proteomes" id="UP000809273"/>
    </source>
</evidence>
<gene>
    <name evidence="10" type="ORF">JW984_05365</name>
</gene>
<evidence type="ECO:0000256" key="1">
    <source>
        <dbReference type="ARBA" id="ARBA00004141"/>
    </source>
</evidence>
<evidence type="ECO:0000256" key="3">
    <source>
        <dbReference type="ARBA" id="ARBA00022448"/>
    </source>
</evidence>
<dbReference type="AlphaFoldDB" id="A0A9D8KE55"/>
<feature type="transmembrane region" description="Helical" evidence="8">
    <location>
        <begin position="97"/>
        <end position="117"/>
    </location>
</feature>
<keyword evidence="7 8" id="KW-0472">Membrane</keyword>
<protein>
    <submittedName>
        <fullName evidence="10">V-type ATP synthase subunit K</fullName>
    </submittedName>
</protein>
<dbReference type="CDD" id="cd18179">
    <property type="entry name" value="ATP-synt_Vo_Ao_c_NTPK_rpt1"/>
    <property type="match status" value="1"/>
</dbReference>
<keyword evidence="4 8" id="KW-0812">Transmembrane</keyword>
<organism evidence="10 11">
    <name type="scientific">Candidatus Zymogenus saltonus</name>
    <dbReference type="NCBI Taxonomy" id="2844893"/>
    <lineage>
        <taxon>Bacteria</taxon>
        <taxon>Deltaproteobacteria</taxon>
        <taxon>Candidatus Zymogenia</taxon>
        <taxon>Candidatus Zymogeniales</taxon>
        <taxon>Candidatus Zymogenaceae</taxon>
        <taxon>Candidatus Zymogenus</taxon>
    </lineage>
</organism>
<comment type="caution">
    <text evidence="10">The sequence shown here is derived from an EMBL/GenBank/DDBJ whole genome shotgun (WGS) entry which is preliminary data.</text>
</comment>
<name>A0A9D8KE55_9DELT</name>
<evidence type="ECO:0000256" key="8">
    <source>
        <dbReference type="SAM" id="Phobius"/>
    </source>
</evidence>
<dbReference type="Proteomes" id="UP000809273">
    <property type="component" value="Unassembled WGS sequence"/>
</dbReference>
<dbReference type="CDD" id="cd18180">
    <property type="entry name" value="ATP-synt_Vo_Ao_c_NTPK_rpt2"/>
    <property type="match status" value="1"/>
</dbReference>
<sequence>MYLLTVPEWSLPILGAAISVIFGGFGSAIGIGYAAQVANGVLAEDPDKFGNLLILVALPGTQGIYGFLGAFLILNAVGLIGGPEEGMMYDLSMSQAWMVMFAGLSTGLSGWISGINQGKVCATGVSMAAKRPDAMMRAVIYGAMVETYAILGLLITILMLNGITIKQIPIP</sequence>
<evidence type="ECO:0000256" key="6">
    <source>
        <dbReference type="ARBA" id="ARBA00023065"/>
    </source>
</evidence>
<dbReference type="GO" id="GO:0033177">
    <property type="term" value="C:proton-transporting two-sector ATPase complex, proton-transporting domain"/>
    <property type="evidence" value="ECO:0007669"/>
    <property type="project" value="InterPro"/>
</dbReference>